<accession>A0A6A4IBU3</accession>
<evidence type="ECO:0000313" key="3">
    <source>
        <dbReference type="Proteomes" id="UP000799118"/>
    </source>
</evidence>
<proteinExistence type="predicted"/>
<dbReference type="InterPro" id="IPR036047">
    <property type="entry name" value="F-box-like_dom_sf"/>
</dbReference>
<protein>
    <submittedName>
        <fullName evidence="2">Uncharacterized protein</fullName>
    </submittedName>
</protein>
<dbReference type="AlphaFoldDB" id="A0A6A4IBU3"/>
<evidence type="ECO:0000313" key="2">
    <source>
        <dbReference type="EMBL" id="KAE9407470.1"/>
    </source>
</evidence>
<dbReference type="OrthoDB" id="3221235at2759"/>
<feature type="non-terminal residue" evidence="2">
    <location>
        <position position="176"/>
    </location>
</feature>
<sequence length="176" mass="20407">MAPGEIRELVEAAQKDVEDYKAEMDRLKYRIRALNAQRGRVEEHIKQLMHLSSPVRKIPNEILCRIFDFSCGTNVIRSSYSRDCLRYLPAMTLSSICSRWRNLALILPSLWSRLSVELFWPDEESSQHLSLLHLYLSRSKGHPLTLDITLTSEQSDQFPALLLLGTHSQRWKSVKI</sequence>
<dbReference type="Proteomes" id="UP000799118">
    <property type="component" value="Unassembled WGS sequence"/>
</dbReference>
<dbReference type="SUPFAM" id="SSF81383">
    <property type="entry name" value="F-box domain"/>
    <property type="match status" value="1"/>
</dbReference>
<gene>
    <name evidence="2" type="ORF">BT96DRAFT_809481</name>
</gene>
<keyword evidence="3" id="KW-1185">Reference proteome</keyword>
<name>A0A6A4IBU3_9AGAR</name>
<organism evidence="2 3">
    <name type="scientific">Gymnopus androsaceus JB14</name>
    <dbReference type="NCBI Taxonomy" id="1447944"/>
    <lineage>
        <taxon>Eukaryota</taxon>
        <taxon>Fungi</taxon>
        <taxon>Dikarya</taxon>
        <taxon>Basidiomycota</taxon>
        <taxon>Agaricomycotina</taxon>
        <taxon>Agaricomycetes</taxon>
        <taxon>Agaricomycetidae</taxon>
        <taxon>Agaricales</taxon>
        <taxon>Marasmiineae</taxon>
        <taxon>Omphalotaceae</taxon>
        <taxon>Gymnopus</taxon>
    </lineage>
</organism>
<evidence type="ECO:0000256" key="1">
    <source>
        <dbReference type="SAM" id="Coils"/>
    </source>
</evidence>
<feature type="coiled-coil region" evidence="1">
    <location>
        <begin position="10"/>
        <end position="37"/>
    </location>
</feature>
<dbReference type="EMBL" id="ML769395">
    <property type="protein sequence ID" value="KAE9407470.1"/>
    <property type="molecule type" value="Genomic_DNA"/>
</dbReference>
<reference evidence="2" key="1">
    <citation type="journal article" date="2019" name="Environ. Microbiol.">
        <title>Fungal ecological strategies reflected in gene transcription - a case study of two litter decomposers.</title>
        <authorList>
            <person name="Barbi F."/>
            <person name="Kohler A."/>
            <person name="Barry K."/>
            <person name="Baskaran P."/>
            <person name="Daum C."/>
            <person name="Fauchery L."/>
            <person name="Ihrmark K."/>
            <person name="Kuo A."/>
            <person name="LaButti K."/>
            <person name="Lipzen A."/>
            <person name="Morin E."/>
            <person name="Grigoriev I.V."/>
            <person name="Henrissat B."/>
            <person name="Lindahl B."/>
            <person name="Martin F."/>
        </authorList>
    </citation>
    <scope>NUCLEOTIDE SEQUENCE</scope>
    <source>
        <strain evidence="2">JB14</strain>
    </source>
</reference>
<keyword evidence="1" id="KW-0175">Coiled coil</keyword>